<name>A0A6P7SMN5_9MOLL</name>
<dbReference type="PROSITE" id="PS00028">
    <property type="entry name" value="ZINC_FINGER_C2H2_1"/>
    <property type="match status" value="4"/>
</dbReference>
<comment type="similarity">
    <text evidence="2">Belongs to the krueppel C2H2-type zinc-finger protein family.</text>
</comment>
<evidence type="ECO:0000313" key="16">
    <source>
        <dbReference type="RefSeq" id="XP_036360963.1"/>
    </source>
</evidence>
<keyword evidence="4" id="KW-0677">Repeat</keyword>
<keyword evidence="3" id="KW-0479">Metal-binding</keyword>
<evidence type="ECO:0000313" key="14">
    <source>
        <dbReference type="Proteomes" id="UP000515154"/>
    </source>
</evidence>
<dbReference type="PANTHER" id="PTHR23226">
    <property type="entry name" value="ZINC FINGER AND SCAN DOMAIN-CONTAINING"/>
    <property type="match status" value="1"/>
</dbReference>
<comment type="subcellular location">
    <subcellularLocation>
        <location evidence="1">Nucleus</location>
    </subcellularLocation>
</comment>
<keyword evidence="7" id="KW-0805">Transcription regulation</keyword>
<reference evidence="15 16" key="1">
    <citation type="submission" date="2025-08" db="UniProtKB">
        <authorList>
            <consortium name="RefSeq"/>
        </authorList>
    </citation>
    <scope>IDENTIFICATION</scope>
</reference>
<organism evidence="14 15">
    <name type="scientific">Octopus sinensis</name>
    <name type="common">East Asian common octopus</name>
    <dbReference type="NCBI Taxonomy" id="2607531"/>
    <lineage>
        <taxon>Eukaryota</taxon>
        <taxon>Metazoa</taxon>
        <taxon>Spiralia</taxon>
        <taxon>Lophotrochozoa</taxon>
        <taxon>Mollusca</taxon>
        <taxon>Cephalopoda</taxon>
        <taxon>Coleoidea</taxon>
        <taxon>Octopodiformes</taxon>
        <taxon>Octopoda</taxon>
        <taxon>Incirrata</taxon>
        <taxon>Octopodidae</taxon>
        <taxon>Octopus</taxon>
    </lineage>
</organism>
<feature type="domain" description="C2H2-type" evidence="13">
    <location>
        <begin position="41"/>
        <end position="68"/>
    </location>
</feature>
<keyword evidence="9" id="KW-0804">Transcription</keyword>
<feature type="compositionally biased region" description="Low complexity" evidence="12">
    <location>
        <begin position="103"/>
        <end position="116"/>
    </location>
</feature>
<feature type="region of interest" description="Disordered" evidence="12">
    <location>
        <begin position="92"/>
        <end position="116"/>
    </location>
</feature>
<feature type="domain" description="C2H2-type" evidence="13">
    <location>
        <begin position="13"/>
        <end position="40"/>
    </location>
</feature>
<feature type="compositionally biased region" description="Polar residues" evidence="12">
    <location>
        <begin position="92"/>
        <end position="102"/>
    </location>
</feature>
<dbReference type="RefSeq" id="XP_036360963.1">
    <property type="nucleotide sequence ID" value="XM_036505070.1"/>
</dbReference>
<dbReference type="Pfam" id="PF00096">
    <property type="entry name" value="zf-C2H2"/>
    <property type="match status" value="2"/>
</dbReference>
<dbReference type="FunFam" id="3.30.160.60:FF:002343">
    <property type="entry name" value="Zinc finger protein 33A"/>
    <property type="match status" value="1"/>
</dbReference>
<dbReference type="FunFam" id="3.30.160.60:FF:000624">
    <property type="entry name" value="zinc finger protein 697"/>
    <property type="match status" value="1"/>
</dbReference>
<feature type="domain" description="C2H2-type" evidence="13">
    <location>
        <begin position="69"/>
        <end position="96"/>
    </location>
</feature>
<dbReference type="GO" id="GO:0008270">
    <property type="term" value="F:zinc ion binding"/>
    <property type="evidence" value="ECO:0007669"/>
    <property type="project" value="UniProtKB-KW"/>
</dbReference>
<dbReference type="SUPFAM" id="SSF57667">
    <property type="entry name" value="beta-beta-alpha zinc fingers"/>
    <property type="match status" value="2"/>
</dbReference>
<dbReference type="KEGG" id="osn:115214282"/>
<evidence type="ECO:0000256" key="2">
    <source>
        <dbReference type="ARBA" id="ARBA00006991"/>
    </source>
</evidence>
<dbReference type="GO" id="GO:0005634">
    <property type="term" value="C:nucleus"/>
    <property type="evidence" value="ECO:0007669"/>
    <property type="project" value="UniProtKB-SubCell"/>
</dbReference>
<evidence type="ECO:0000256" key="3">
    <source>
        <dbReference type="ARBA" id="ARBA00022723"/>
    </source>
</evidence>
<evidence type="ECO:0000256" key="6">
    <source>
        <dbReference type="ARBA" id="ARBA00022833"/>
    </source>
</evidence>
<dbReference type="InterPro" id="IPR036236">
    <property type="entry name" value="Znf_C2H2_sf"/>
</dbReference>
<dbReference type="AlphaFoldDB" id="A0A6P7SMN5"/>
<gene>
    <name evidence="15 16" type="primary">LOC115214282</name>
</gene>
<sequence>MEHKRVHTGERPYVCQVCQKRFTQKAHLVIHKRTHTGEKPYACHICHKRFAQSSHLNNHKRIHTGEKPYFCNVCNLGFSRKQRLELHVLQHAQQKSANSQPINNNDDVNSTNSNDNKSVAFTSEAEAAYQRPLLDSTQSQAQISAGIGDAGIQTMNFSHRRKPAFVTRVSNEEYEIMQNNFESQTAPDQDDGGFSLSSLTSAHHSSLMKSEPKDFDEFEAITHELEAIAHPNINQVMSSENLMVRQVDPLDQDENDQPKSLEDSLVIHLDGTTHSEVLRDVHSSTEPDVGVMCAVSTTDMHHAQAGDDGDSITSESNNSNCEQSLTSRAPKRSILGHHSVKTSKSLNSQTHLNRHRSLLPNRTTSVSTSCSSSYARINTRVCLVDFSTDELITHLMSRDDVYRCDFCCLLFQDAAMYHLHRSMHDKMDCRCCNICGKLSKDKHDFIAHFLTEHK</sequence>
<keyword evidence="8" id="KW-0238">DNA-binding</keyword>
<evidence type="ECO:0000256" key="8">
    <source>
        <dbReference type="ARBA" id="ARBA00023125"/>
    </source>
</evidence>
<dbReference type="FunFam" id="3.30.160.60:FF:001506">
    <property type="entry name" value="Zinc finger protein"/>
    <property type="match status" value="1"/>
</dbReference>
<evidence type="ECO:0000256" key="9">
    <source>
        <dbReference type="ARBA" id="ARBA00023163"/>
    </source>
</evidence>
<keyword evidence="14" id="KW-1185">Reference proteome</keyword>
<feature type="region of interest" description="Disordered" evidence="12">
    <location>
        <begin position="301"/>
        <end position="334"/>
    </location>
</feature>
<dbReference type="GO" id="GO:0000978">
    <property type="term" value="F:RNA polymerase II cis-regulatory region sequence-specific DNA binding"/>
    <property type="evidence" value="ECO:0007669"/>
    <property type="project" value="TreeGrafter"/>
</dbReference>
<dbReference type="Proteomes" id="UP000515154">
    <property type="component" value="Linkage group LG7"/>
</dbReference>
<dbReference type="InterPro" id="IPR013087">
    <property type="entry name" value="Znf_C2H2_type"/>
</dbReference>
<evidence type="ECO:0000256" key="10">
    <source>
        <dbReference type="ARBA" id="ARBA00023242"/>
    </source>
</evidence>
<protein>
    <submittedName>
        <fullName evidence="15 16">Zinc finger and BTB domain-containing protein 24</fullName>
    </submittedName>
</protein>
<evidence type="ECO:0000256" key="11">
    <source>
        <dbReference type="PROSITE-ProRule" id="PRU00042"/>
    </source>
</evidence>
<keyword evidence="6" id="KW-0862">Zinc</keyword>
<dbReference type="RefSeq" id="XP_029639288.1">
    <property type="nucleotide sequence ID" value="XM_029783428.2"/>
</dbReference>
<dbReference type="PROSITE" id="PS50157">
    <property type="entry name" value="ZINC_FINGER_C2H2_2"/>
    <property type="match status" value="3"/>
</dbReference>
<evidence type="ECO:0000256" key="1">
    <source>
        <dbReference type="ARBA" id="ARBA00004123"/>
    </source>
</evidence>
<dbReference type="SMART" id="SM00355">
    <property type="entry name" value="ZnF_C2H2"/>
    <property type="match status" value="5"/>
</dbReference>
<evidence type="ECO:0000256" key="5">
    <source>
        <dbReference type="ARBA" id="ARBA00022771"/>
    </source>
</evidence>
<evidence type="ECO:0000256" key="4">
    <source>
        <dbReference type="ARBA" id="ARBA00022737"/>
    </source>
</evidence>
<proteinExistence type="inferred from homology"/>
<accession>A0A6P7SMN5</accession>
<keyword evidence="10" id="KW-0539">Nucleus</keyword>
<evidence type="ECO:0000313" key="15">
    <source>
        <dbReference type="RefSeq" id="XP_029639288.1"/>
    </source>
</evidence>
<keyword evidence="5 11" id="KW-0863">Zinc-finger</keyword>
<dbReference type="Gene3D" id="3.30.160.60">
    <property type="entry name" value="Classic Zinc Finger"/>
    <property type="match status" value="3"/>
</dbReference>
<feature type="compositionally biased region" description="Polar residues" evidence="12">
    <location>
        <begin position="311"/>
        <end position="327"/>
    </location>
</feature>
<evidence type="ECO:0000256" key="7">
    <source>
        <dbReference type="ARBA" id="ARBA00023015"/>
    </source>
</evidence>
<evidence type="ECO:0000259" key="13">
    <source>
        <dbReference type="PROSITE" id="PS50157"/>
    </source>
</evidence>
<evidence type="ECO:0000256" key="12">
    <source>
        <dbReference type="SAM" id="MobiDB-lite"/>
    </source>
</evidence>
<dbReference type="PANTHER" id="PTHR23226:SF371">
    <property type="entry name" value="ZINC FINGER PROTEIN 112-LIKE PROTEIN"/>
    <property type="match status" value="1"/>
</dbReference>
<dbReference type="GO" id="GO:0000981">
    <property type="term" value="F:DNA-binding transcription factor activity, RNA polymerase II-specific"/>
    <property type="evidence" value="ECO:0007669"/>
    <property type="project" value="TreeGrafter"/>
</dbReference>